<reference evidence="2 3" key="1">
    <citation type="journal article" date="2016" name="Nat. Commun.">
        <title>Thousands of microbial genomes shed light on interconnected biogeochemical processes in an aquifer system.</title>
        <authorList>
            <person name="Anantharaman K."/>
            <person name="Brown C.T."/>
            <person name="Hug L.A."/>
            <person name="Sharon I."/>
            <person name="Castelle C.J."/>
            <person name="Probst A.J."/>
            <person name="Thomas B.C."/>
            <person name="Singh A."/>
            <person name="Wilkins M.J."/>
            <person name="Karaoz U."/>
            <person name="Brodie E.L."/>
            <person name="Williams K.H."/>
            <person name="Hubbard S.S."/>
            <person name="Banfield J.F."/>
        </authorList>
    </citation>
    <scope>NUCLEOTIDE SEQUENCE [LARGE SCALE GENOMIC DNA]</scope>
</reference>
<dbReference type="GO" id="GO:0008757">
    <property type="term" value="F:S-adenosylmethionine-dependent methyltransferase activity"/>
    <property type="evidence" value="ECO:0007669"/>
    <property type="project" value="InterPro"/>
</dbReference>
<dbReference type="SUPFAM" id="SSF53335">
    <property type="entry name" value="S-adenosyl-L-methionine-dependent methyltransferases"/>
    <property type="match status" value="1"/>
</dbReference>
<gene>
    <name evidence="2" type="ORF">A3F29_01970</name>
</gene>
<dbReference type="Gene3D" id="3.40.50.150">
    <property type="entry name" value="Vaccinia Virus protein VP39"/>
    <property type="match status" value="1"/>
</dbReference>
<name>A0A1F7HJC7_9BACT</name>
<proteinExistence type="predicted"/>
<dbReference type="Proteomes" id="UP000177199">
    <property type="component" value="Unassembled WGS sequence"/>
</dbReference>
<dbReference type="InterPro" id="IPR029063">
    <property type="entry name" value="SAM-dependent_MTases_sf"/>
</dbReference>
<evidence type="ECO:0000259" key="1">
    <source>
        <dbReference type="Pfam" id="PF08241"/>
    </source>
</evidence>
<dbReference type="EMBL" id="MFZV01000019">
    <property type="protein sequence ID" value="OGK31134.1"/>
    <property type="molecule type" value="Genomic_DNA"/>
</dbReference>
<evidence type="ECO:0000313" key="2">
    <source>
        <dbReference type="EMBL" id="OGK31134.1"/>
    </source>
</evidence>
<organism evidence="2 3">
    <name type="scientific">Candidatus Roizmanbacteria bacterium RIFCSPHIGHO2_12_FULL_33_9</name>
    <dbReference type="NCBI Taxonomy" id="1802045"/>
    <lineage>
        <taxon>Bacteria</taxon>
        <taxon>Candidatus Roizmaniibacteriota</taxon>
    </lineage>
</organism>
<evidence type="ECO:0000313" key="3">
    <source>
        <dbReference type="Proteomes" id="UP000177199"/>
    </source>
</evidence>
<dbReference type="InterPro" id="IPR013216">
    <property type="entry name" value="Methyltransf_11"/>
</dbReference>
<dbReference type="AlphaFoldDB" id="A0A1F7HJC7"/>
<dbReference type="Pfam" id="PF08241">
    <property type="entry name" value="Methyltransf_11"/>
    <property type="match status" value="1"/>
</dbReference>
<comment type="caution">
    <text evidence="2">The sequence shown here is derived from an EMBL/GenBank/DDBJ whole genome shotgun (WGS) entry which is preliminary data.</text>
</comment>
<accession>A0A1F7HJC7</accession>
<dbReference type="CDD" id="cd02440">
    <property type="entry name" value="AdoMet_MTases"/>
    <property type="match status" value="1"/>
</dbReference>
<protein>
    <recommendedName>
        <fullName evidence="1">Methyltransferase type 11 domain-containing protein</fullName>
    </recommendedName>
</protein>
<sequence length="203" mass="23068">MVEVIGVETRIPVSKDRSLALTTALERPDQVRNNFAKYLKRLGLVKEDLGHTVLDIGSSVEEKFAIKASKNGIQVYSVNPQLIDDDVRFERNKARKKLNRKKLKPESVAALSIALPFKDESFDTVVSLYALPTWVPEEEWDKSFREVVRVLKPGGKAYLAPVFFPHKEKILQVCEKIEGIEFSTKQVDYLKDPITVLTITKPQ</sequence>
<feature type="domain" description="Methyltransferase type 11" evidence="1">
    <location>
        <begin position="70"/>
        <end position="158"/>
    </location>
</feature>